<protein>
    <recommendedName>
        <fullName evidence="2">Dermonecrotic toxin N-terminal domain-containing protein</fullName>
    </recommendedName>
</protein>
<dbReference type="Proteomes" id="UP000052019">
    <property type="component" value="Unassembled WGS sequence"/>
</dbReference>
<reference evidence="3 5" key="1">
    <citation type="submission" date="2015-02" db="EMBL/GenBank/DDBJ databases">
        <title>Two Pseudomonas sp. nov. isolated from raw milk.</title>
        <authorList>
            <person name="Wenning M."/>
            <person name="von Neubeck M."/>
            <person name="Huptas C."/>
            <person name="Scherer S."/>
        </authorList>
    </citation>
    <scope>NUCLEOTIDE SEQUENCE [LARGE SCALE GENOMIC DNA]</scope>
    <source>
        <strain evidence="3 5">DSM 14937</strain>
    </source>
</reference>
<evidence type="ECO:0000313" key="4">
    <source>
        <dbReference type="EMBL" id="SDS93717.1"/>
    </source>
</evidence>
<dbReference type="EMBL" id="LT629760">
    <property type="protein sequence ID" value="SDS93717.1"/>
    <property type="molecule type" value="Genomic_DNA"/>
</dbReference>
<name>A0A0R2ZKK7_9PSED</name>
<organism evidence="3 5">
    <name type="scientific">Pseudomonas trivialis</name>
    <dbReference type="NCBI Taxonomy" id="200450"/>
    <lineage>
        <taxon>Bacteria</taxon>
        <taxon>Pseudomonadati</taxon>
        <taxon>Pseudomonadota</taxon>
        <taxon>Gammaproteobacteria</taxon>
        <taxon>Pseudomonadales</taxon>
        <taxon>Pseudomonadaceae</taxon>
        <taxon>Pseudomonas</taxon>
    </lineage>
</organism>
<evidence type="ECO:0000256" key="1">
    <source>
        <dbReference type="SAM" id="MobiDB-lite"/>
    </source>
</evidence>
<dbReference type="Pfam" id="PF20178">
    <property type="entry name" value="ToxA_N"/>
    <property type="match status" value="1"/>
</dbReference>
<dbReference type="RefSeq" id="WP_057009298.1">
    <property type="nucleotide sequence ID" value="NZ_JYLK01000013.1"/>
</dbReference>
<feature type="domain" description="Dermonecrotic toxin N-terminal" evidence="2">
    <location>
        <begin position="381"/>
        <end position="612"/>
    </location>
</feature>
<proteinExistence type="predicted"/>
<dbReference type="Proteomes" id="UP000183126">
    <property type="component" value="Chromosome I"/>
</dbReference>
<dbReference type="PATRIC" id="fig|200450.4.peg.598"/>
<evidence type="ECO:0000313" key="3">
    <source>
        <dbReference type="EMBL" id="KRP58721.1"/>
    </source>
</evidence>
<evidence type="ECO:0000313" key="5">
    <source>
        <dbReference type="Proteomes" id="UP000052019"/>
    </source>
</evidence>
<feature type="region of interest" description="Disordered" evidence="1">
    <location>
        <begin position="811"/>
        <end position="830"/>
    </location>
</feature>
<dbReference type="OrthoDB" id="7003488at2"/>
<evidence type="ECO:0000313" key="6">
    <source>
        <dbReference type="Proteomes" id="UP000183126"/>
    </source>
</evidence>
<evidence type="ECO:0000259" key="2">
    <source>
        <dbReference type="Pfam" id="PF20178"/>
    </source>
</evidence>
<dbReference type="EMBL" id="JYLK01000013">
    <property type="protein sequence ID" value="KRP58721.1"/>
    <property type="molecule type" value="Genomic_DNA"/>
</dbReference>
<gene>
    <name evidence="4" type="ORF">SAMN04490205_4153</name>
    <name evidence="3" type="ORF">TU79_18335</name>
</gene>
<dbReference type="InterPro" id="IPR046673">
    <property type="entry name" value="ToxA_N"/>
</dbReference>
<sequence length="1598" mass="177428">MTPPDCPTTVQPLRQAIHAQFLTRPTLRSVTTQLLEQLIIEKTAPLNTPTDALYIALPNKPGGYDVTLLVDEVLDYLAGGKAPDLNTGIDGRVAHLVDASKRKVTYANVGDSPAATWPSMSTLNDVIRELPGLVPIVFQEALTAYWNATGSADNSRWQWLGDRCADTLRVAAISQGALAPATANILTERVDHPDRTGLIAVSRSRVYVLESKLTKGEVSSTLLSPDLLVTQDQQVLHCRLSGLIEQYASMEDFVQAWQRELRLQFDVDDIKLKRYEPSGNVFDLQASLVLNQQLDDLAAIELPARMRRAELEALFAQVTDPASWFQNAPRADPAVLQRVRSALPVWLRNAPPAAQLAYRKHSLELARVRQASAGKSWSHGIESLRTFAANQLHRQMLLDQPRAPGYQPDELELTFHVTAGDLGSGYIETQTMSLTDLALRNLSAKPKGRMSIGHIGGQLIQHWTTPEYLLDLVSRVDIGKTYPQLLKDRLLSSSADASERQRLFGNELTVMLALDALELAIKGERGFTTLGYQFIVALVQAAPVEQIVGEDSIVIRPLALRRKADAEPDEVQNMFVIERADSRRGPHLLYRPLYAQSLHQYADHAALLAAIAAPGEIQDSVLAWLPDSARPIYAHGGFREPHIVHFSPLDPFGLPDIPKPATLATQASDDELVQSLHGGQLMRDLFGRNARTLVELADRQTVSNAESRWAIVLEGGWLLFNTLLALPLSPPLMLVGWMVSLTASLAQDIPELLGPDDGARERAMVDVLLNIALVLLHGAPYSDATGGPSCSRLALDPVRRTSSQPLATLPPLDNGPIALPSEPPGGGGARVDFDKSLARDAAVARLLEQLKSVRIDWPKAPLTPVETGAFKGLFKIAGKWHASVAGLLFRVNIVPGFGEVFIIHPQKPDHPGIKLRSDAKGHWTLDRGLKLEGGGPKKRIADYRQALENRTAPLLARKAEIGTAVDQLLATHGQALNKVQQTRAEFTSSRAQLITAWERMQTSAAPRTSDVQLHHFWQEKARAAQVAFDVALAVMQRNINTLLPLQRTLLDSFNEIRAVNSAPLYEEQQLGVMNTLSQVHFSVRDLLHERLKDVTITAQGEHLDALTSRAMDALSRDQTSVYETFIAQKKREEAYSQALIECTQRIETLWDEMARLSPAGSARSDTLHREVITSELFYAANYKIKLLSTEVELALDRSGPAPDQSEALLLQHLNGTPFYSVLIAHLQMRIMRGFTLQEEISVYENVIQRYEGQAFAMRSLHELGSSTLRQPYPETFLACLAEARAIAEQDLATAIHALEGTQVPVPKTLPLQNKPASKRVFKTRRYGTLVGDMRPQTSTSGDAIIDLHDPQTGAISSTFHEHPRENIYVEMVKAPPAAKPPAARPASAAIKAGNRLIQERLNRERLIEREVRQLNDPVLREEKNPQEWFTLLEQLADELGTIITELEYVRPVTEPVTAALKRFGAEALHLRNAAQRYRDEGYKRQAPTPDKVFTLWRDGELDIQLTKARETTSAQDFLTEYAIRDKATNKVLWYAHFHYAKKTDADLVYVAAHLKRADQRYVGLKAQLQQAGNNQAVVRIWRSRISQEMARKLFFYSA</sequence>
<keyword evidence="6" id="KW-1185">Reference proteome</keyword>
<accession>A0A0R2ZKK7</accession>
<reference evidence="4 6" key="2">
    <citation type="submission" date="2016-10" db="EMBL/GenBank/DDBJ databases">
        <authorList>
            <person name="Varghese N."/>
            <person name="Submissions S."/>
        </authorList>
    </citation>
    <scope>NUCLEOTIDE SEQUENCE [LARGE SCALE GENOMIC DNA]</scope>
    <source>
        <strain evidence="4 6">BS3111</strain>
    </source>
</reference>